<evidence type="ECO:0000313" key="4">
    <source>
        <dbReference type="Proteomes" id="UP000321393"/>
    </source>
</evidence>
<dbReference type="InterPro" id="IPR000953">
    <property type="entry name" value="Chromo/chromo_shadow_dom"/>
</dbReference>
<comment type="caution">
    <text evidence="3">The sequence shown here is derived from an EMBL/GenBank/DDBJ whole genome shotgun (WGS) entry which is preliminary data.</text>
</comment>
<proteinExistence type="predicted"/>
<evidence type="ECO:0000313" key="5">
    <source>
        <dbReference type="Proteomes" id="UP000321947"/>
    </source>
</evidence>
<dbReference type="EMBL" id="SSTD01003373">
    <property type="protein sequence ID" value="TYK26531.1"/>
    <property type="molecule type" value="Genomic_DNA"/>
</dbReference>
<reference evidence="4 5" key="1">
    <citation type="submission" date="2019-08" db="EMBL/GenBank/DDBJ databases">
        <title>Draft genome sequences of two oriental melons (Cucumis melo L. var makuwa).</title>
        <authorList>
            <person name="Kwon S.-Y."/>
        </authorList>
    </citation>
    <scope>NUCLEOTIDE SEQUENCE [LARGE SCALE GENOMIC DNA]</scope>
    <source>
        <strain evidence="5">cv. Chang Bougi</strain>
        <strain evidence="4">cv. SW 3</strain>
        <tissue evidence="3">Leaf</tissue>
    </source>
</reference>
<dbReference type="PROSITE" id="PS50013">
    <property type="entry name" value="CHROMO_2"/>
    <property type="match status" value="1"/>
</dbReference>
<dbReference type="Proteomes" id="UP000321947">
    <property type="component" value="Unassembled WGS sequence"/>
</dbReference>
<dbReference type="OrthoDB" id="5554229at2759"/>
<dbReference type="Pfam" id="PF24626">
    <property type="entry name" value="SH3_Tf2-1"/>
    <property type="match status" value="1"/>
</dbReference>
<gene>
    <name evidence="3" type="ORF">E5676_scaffold313G001190</name>
    <name evidence="2" type="ORF">E6C27_scaffold40G00410</name>
</gene>
<accession>A0A5D3DS24</accession>
<dbReference type="Gene3D" id="2.40.50.40">
    <property type="match status" value="1"/>
</dbReference>
<dbReference type="AlphaFoldDB" id="A0A5D3DS24"/>
<dbReference type="EMBL" id="SSTE01000542">
    <property type="protein sequence ID" value="KAA0067390.1"/>
    <property type="molecule type" value="Genomic_DNA"/>
</dbReference>
<name>A0A5D3DS24_CUCMM</name>
<protein>
    <submittedName>
        <fullName evidence="3">Retrotransposable element Tf2</fullName>
    </submittedName>
</protein>
<feature type="domain" description="Chromo" evidence="1">
    <location>
        <begin position="103"/>
        <end position="141"/>
    </location>
</feature>
<evidence type="ECO:0000313" key="3">
    <source>
        <dbReference type="EMBL" id="TYK26531.1"/>
    </source>
</evidence>
<dbReference type="InterPro" id="IPR056924">
    <property type="entry name" value="SH3_Tf2-1"/>
</dbReference>
<dbReference type="PANTHER" id="PTHR46148">
    <property type="entry name" value="CHROMO DOMAIN-CONTAINING PROTEIN"/>
    <property type="match status" value="1"/>
</dbReference>
<evidence type="ECO:0000313" key="2">
    <source>
        <dbReference type="EMBL" id="KAA0067390.1"/>
    </source>
</evidence>
<organism evidence="3 5">
    <name type="scientific">Cucumis melo var. makuwa</name>
    <name type="common">Oriental melon</name>
    <dbReference type="NCBI Taxonomy" id="1194695"/>
    <lineage>
        <taxon>Eukaryota</taxon>
        <taxon>Viridiplantae</taxon>
        <taxon>Streptophyta</taxon>
        <taxon>Embryophyta</taxon>
        <taxon>Tracheophyta</taxon>
        <taxon>Spermatophyta</taxon>
        <taxon>Magnoliopsida</taxon>
        <taxon>eudicotyledons</taxon>
        <taxon>Gunneridae</taxon>
        <taxon>Pentapetalae</taxon>
        <taxon>rosids</taxon>
        <taxon>fabids</taxon>
        <taxon>Cucurbitales</taxon>
        <taxon>Cucurbitaceae</taxon>
        <taxon>Benincaseae</taxon>
        <taxon>Cucumis</taxon>
    </lineage>
</organism>
<evidence type="ECO:0000259" key="1">
    <source>
        <dbReference type="PROSITE" id="PS50013"/>
    </source>
</evidence>
<sequence length="274" mass="31448">MKQYADRKRRHVEYHAGDLVFLKIWPYRQLSLRRKRYEKLSPKYFGPYAILERVGTVAYKLDLPSNTSIHPVFHVSQLKKFLGDKAALQPTIQYVNENLEWQAQSEETLGYQKNKAGSWEVLIHWKELPEHEASWESYEEMHQLYPNFHLEDKVNLEGGSNVRPPVKQNYSPAASEALGVVFPWRRDDGVDPGGSGYLVVEALALLRLCGIIRFISSISGSLDTRFSSKNWAISVDRSCRSVTWVDLLDISLGVGWKELCTKARPQKLKSLPTV</sequence>
<dbReference type="Proteomes" id="UP000321393">
    <property type="component" value="Unassembled WGS sequence"/>
</dbReference>
<dbReference type="InterPro" id="IPR016197">
    <property type="entry name" value="Chromo-like_dom_sf"/>
</dbReference>
<dbReference type="PANTHER" id="PTHR46148:SF52">
    <property type="entry name" value="OS04G0603800 PROTEIN"/>
    <property type="match status" value="1"/>
</dbReference>
<dbReference type="SUPFAM" id="SSF54160">
    <property type="entry name" value="Chromo domain-like"/>
    <property type="match status" value="1"/>
</dbReference>